<comment type="caution">
    <text evidence="2">The sequence shown here is derived from an EMBL/GenBank/DDBJ whole genome shotgun (WGS) entry which is preliminary data.</text>
</comment>
<dbReference type="RefSeq" id="XP_040750293.1">
    <property type="nucleotide sequence ID" value="XM_040892873.1"/>
</dbReference>
<dbReference type="VEuPathDB" id="FungiDB:P175DRAFT_0338220"/>
<dbReference type="GeneID" id="63809755"/>
<sequence>MRLGYQRLFPPAFERITRGYYLLSGLIQLTSDFMNRSCGSSQIETMGFLLVQLGRLECSKALSLWRSCALGTGWWNGANLSPLPSGAAFAGSPSRTRSSRPKKMRHYPAAFPSAGEKNFKPPITSEDPAARPSMKAISVQSEGVQVII</sequence>
<accession>A0A2T5LRK7</accession>
<evidence type="ECO:0000256" key="1">
    <source>
        <dbReference type="SAM" id="MobiDB-lite"/>
    </source>
</evidence>
<gene>
    <name evidence="2" type="ORF">P175DRAFT_0338220</name>
</gene>
<evidence type="ECO:0000313" key="2">
    <source>
        <dbReference type="EMBL" id="PTU18901.1"/>
    </source>
</evidence>
<organism evidence="2 3">
    <name type="scientific">Aspergillus ochraceoroseus IBT 24754</name>
    <dbReference type="NCBI Taxonomy" id="1392256"/>
    <lineage>
        <taxon>Eukaryota</taxon>
        <taxon>Fungi</taxon>
        <taxon>Dikarya</taxon>
        <taxon>Ascomycota</taxon>
        <taxon>Pezizomycotina</taxon>
        <taxon>Eurotiomycetes</taxon>
        <taxon>Eurotiomycetidae</taxon>
        <taxon>Eurotiales</taxon>
        <taxon>Aspergillaceae</taxon>
        <taxon>Aspergillus</taxon>
        <taxon>Aspergillus subgen. Nidulantes</taxon>
    </lineage>
</organism>
<proteinExistence type="predicted"/>
<reference evidence="2 3" key="1">
    <citation type="journal article" date="2018" name="Proc. Natl. Acad. Sci. U.S.A.">
        <title>Linking secondary metabolites to gene clusters through genome sequencing of six diverse Aspergillus species.</title>
        <authorList>
            <person name="Kaerboelling I."/>
            <person name="Vesth T.C."/>
            <person name="Frisvad J.C."/>
            <person name="Nybo J.L."/>
            <person name="Theobald S."/>
            <person name="Kuo A."/>
            <person name="Bowyer P."/>
            <person name="Matsuda Y."/>
            <person name="Mondo S."/>
            <person name="Lyhne E.K."/>
            <person name="Kogle M.E."/>
            <person name="Clum A."/>
            <person name="Lipzen A."/>
            <person name="Salamov A."/>
            <person name="Ngan C.Y."/>
            <person name="Daum C."/>
            <person name="Chiniquy J."/>
            <person name="Barry K."/>
            <person name="LaButti K."/>
            <person name="Haridas S."/>
            <person name="Simmons B.A."/>
            <person name="Magnuson J.K."/>
            <person name="Mortensen U.H."/>
            <person name="Larsen T.O."/>
            <person name="Grigoriev I.V."/>
            <person name="Baker S.E."/>
            <person name="Andersen M.R."/>
        </authorList>
    </citation>
    <scope>NUCLEOTIDE SEQUENCE [LARGE SCALE GENOMIC DNA]</scope>
    <source>
        <strain evidence="2 3">IBT 24754</strain>
    </source>
</reference>
<dbReference type="Proteomes" id="UP000244073">
    <property type="component" value="Unassembled WGS sequence"/>
</dbReference>
<evidence type="ECO:0000313" key="3">
    <source>
        <dbReference type="Proteomes" id="UP000244073"/>
    </source>
</evidence>
<name>A0A2T5LRK7_9EURO</name>
<dbReference type="AlphaFoldDB" id="A0A2T5LRK7"/>
<feature type="compositionally biased region" description="Basic residues" evidence="1">
    <location>
        <begin position="97"/>
        <end position="106"/>
    </location>
</feature>
<feature type="region of interest" description="Disordered" evidence="1">
    <location>
        <begin position="84"/>
        <end position="133"/>
    </location>
</feature>
<protein>
    <submittedName>
        <fullName evidence="2">Uncharacterized protein</fullName>
    </submittedName>
</protein>
<dbReference type="EMBL" id="MSFN02000007">
    <property type="protein sequence ID" value="PTU18901.1"/>
    <property type="molecule type" value="Genomic_DNA"/>
</dbReference>